<gene>
    <name evidence="1" type="ORF">DSCOOX_02770</name>
</gene>
<name>A0A5K8A3S3_9BACT</name>
<accession>A0A5K8A3S3</accession>
<evidence type="ECO:0000313" key="2">
    <source>
        <dbReference type="Proteomes" id="UP000422108"/>
    </source>
</evidence>
<protein>
    <submittedName>
        <fullName evidence="1">Uncharacterized protein</fullName>
    </submittedName>
</protein>
<dbReference type="Proteomes" id="UP000422108">
    <property type="component" value="Chromosome"/>
</dbReference>
<dbReference type="RefSeq" id="WP_155308591.1">
    <property type="nucleotide sequence ID" value="NZ_AP021879.1"/>
</dbReference>
<dbReference type="AlphaFoldDB" id="A0A5K8A3S3"/>
<keyword evidence="2" id="KW-1185">Reference proteome</keyword>
<evidence type="ECO:0000313" key="1">
    <source>
        <dbReference type="EMBL" id="BBO87097.1"/>
    </source>
</evidence>
<proteinExistence type="predicted"/>
<sequence>MQAKTEYVDQMVKEILADISRRETNPSPKQTGASVAEMEDAFDMIFHDEDELSKAVMRKILKELL</sequence>
<organism evidence="1 2">
    <name type="scientific">Desulfosarcina ovata subsp. ovata</name>
    <dbReference type="NCBI Taxonomy" id="2752305"/>
    <lineage>
        <taxon>Bacteria</taxon>
        <taxon>Pseudomonadati</taxon>
        <taxon>Thermodesulfobacteriota</taxon>
        <taxon>Desulfobacteria</taxon>
        <taxon>Desulfobacterales</taxon>
        <taxon>Desulfosarcinaceae</taxon>
        <taxon>Desulfosarcina</taxon>
    </lineage>
</organism>
<reference evidence="1 2" key="1">
    <citation type="submission" date="2019-11" db="EMBL/GenBank/DDBJ databases">
        <title>Comparative genomics of hydrocarbon-degrading Desulfosarcina strains.</title>
        <authorList>
            <person name="Watanabe M."/>
            <person name="Kojima H."/>
            <person name="Fukui M."/>
        </authorList>
    </citation>
    <scope>NUCLEOTIDE SEQUENCE [LARGE SCALE GENOMIC DNA]</scope>
    <source>
        <strain evidence="2">oXyS1</strain>
    </source>
</reference>
<dbReference type="EMBL" id="AP021879">
    <property type="protein sequence ID" value="BBO87097.1"/>
    <property type="molecule type" value="Genomic_DNA"/>
</dbReference>